<feature type="domain" description="G-protein coupled receptors family 1 profile" evidence="9">
    <location>
        <begin position="31"/>
        <end position="288"/>
    </location>
</feature>
<keyword evidence="5 8" id="KW-0472">Membrane</keyword>
<keyword evidence="7" id="KW-0807">Transducer</keyword>
<dbReference type="Gene3D" id="1.20.1070.10">
    <property type="entry name" value="Rhodopsin 7-helix transmembrane proteins"/>
    <property type="match status" value="1"/>
</dbReference>
<feature type="transmembrane region" description="Helical" evidence="8">
    <location>
        <begin position="176"/>
        <end position="201"/>
    </location>
</feature>
<evidence type="ECO:0000256" key="6">
    <source>
        <dbReference type="ARBA" id="ARBA00023170"/>
    </source>
</evidence>
<feature type="transmembrane region" description="Helical" evidence="8">
    <location>
        <begin position="137"/>
        <end position="156"/>
    </location>
</feature>
<keyword evidence="3 8" id="KW-1133">Transmembrane helix</keyword>
<feature type="transmembrane region" description="Helical" evidence="8">
    <location>
        <begin position="52"/>
        <end position="74"/>
    </location>
</feature>
<dbReference type="InterPro" id="IPR017452">
    <property type="entry name" value="GPCR_Rhodpsn_7TM"/>
</dbReference>
<gene>
    <name evidence="10" type="ORF">MBJ925_LOCUS9312</name>
    <name evidence="11" type="ORF">SMN809_LOCUS17067</name>
</gene>
<keyword evidence="4" id="KW-0297">G-protein coupled receptor</keyword>
<dbReference type="EMBL" id="CAJOBI010007805">
    <property type="protein sequence ID" value="CAF4095375.1"/>
    <property type="molecule type" value="Genomic_DNA"/>
</dbReference>
<feature type="transmembrane region" description="Helical" evidence="8">
    <location>
        <begin position="222"/>
        <end position="245"/>
    </location>
</feature>
<feature type="transmembrane region" description="Helical" evidence="8">
    <location>
        <begin position="16"/>
        <end position="40"/>
    </location>
</feature>
<sequence>MSSPTLQTIVEVAHLYVIYGFLIVSVFGHIGNICNIIIFTNLKKFREYPSSFYIIAESIVNLGILLLGATVRALDEIFKFQSDLIILIWCKLRQPIIQWCTDMFLCLVNFAVIDQYLSTNFRPRLRQWSTVKLGKYLIAISAIAFFFYNILLGIFYDVRTKFGCAFTNVEMTRYYSYFHLLILQGIIPMSVAFIFSIWAYRNVRRIHRQQLSNTRRRMDQQFTAMTAMILARVIVFILSLVLYVAQSFYTINSQHNAYQGLSAAIVALITYINVSLIYVNVASSFYAYLVASMRFRRQAKYILMKKCLQCCRWIPGKFHRSNMNNQVAPITNTVPDYMDE</sequence>
<proteinExistence type="predicted"/>
<dbReference type="Proteomes" id="UP000663824">
    <property type="component" value="Unassembled WGS sequence"/>
</dbReference>
<dbReference type="SUPFAM" id="SSF81321">
    <property type="entry name" value="Family A G protein-coupled receptor-like"/>
    <property type="match status" value="1"/>
</dbReference>
<evidence type="ECO:0000259" key="9">
    <source>
        <dbReference type="PROSITE" id="PS50262"/>
    </source>
</evidence>
<evidence type="ECO:0000313" key="12">
    <source>
        <dbReference type="Proteomes" id="UP000663824"/>
    </source>
</evidence>
<keyword evidence="2 8" id="KW-0812">Transmembrane</keyword>
<name>A0A816MX16_9BILA</name>
<feature type="transmembrane region" description="Helical" evidence="8">
    <location>
        <begin position="265"/>
        <end position="291"/>
    </location>
</feature>
<dbReference type="EMBL" id="CAJNRE010003485">
    <property type="protein sequence ID" value="CAF2022036.1"/>
    <property type="molecule type" value="Genomic_DNA"/>
</dbReference>
<dbReference type="PANTHER" id="PTHR24243:SF230">
    <property type="entry name" value="G-PROTEIN COUPLED RECEPTORS FAMILY 1 PROFILE DOMAIN-CONTAINING PROTEIN"/>
    <property type="match status" value="1"/>
</dbReference>
<keyword evidence="6" id="KW-0675">Receptor</keyword>
<organism evidence="10 12">
    <name type="scientific">Rotaria magnacalcarata</name>
    <dbReference type="NCBI Taxonomy" id="392030"/>
    <lineage>
        <taxon>Eukaryota</taxon>
        <taxon>Metazoa</taxon>
        <taxon>Spiralia</taxon>
        <taxon>Gnathifera</taxon>
        <taxon>Rotifera</taxon>
        <taxon>Eurotatoria</taxon>
        <taxon>Bdelloidea</taxon>
        <taxon>Philodinida</taxon>
        <taxon>Philodinidae</taxon>
        <taxon>Rotaria</taxon>
    </lineage>
</organism>
<dbReference type="GO" id="GO:0004930">
    <property type="term" value="F:G protein-coupled receptor activity"/>
    <property type="evidence" value="ECO:0007669"/>
    <property type="project" value="UniProtKB-KW"/>
</dbReference>
<evidence type="ECO:0000256" key="8">
    <source>
        <dbReference type="SAM" id="Phobius"/>
    </source>
</evidence>
<dbReference type="PROSITE" id="PS50262">
    <property type="entry name" value="G_PROTEIN_RECEP_F1_2"/>
    <property type="match status" value="1"/>
</dbReference>
<evidence type="ECO:0000256" key="1">
    <source>
        <dbReference type="ARBA" id="ARBA00004141"/>
    </source>
</evidence>
<evidence type="ECO:0000256" key="4">
    <source>
        <dbReference type="ARBA" id="ARBA00023040"/>
    </source>
</evidence>
<dbReference type="AlphaFoldDB" id="A0A816MX16"/>
<evidence type="ECO:0000313" key="10">
    <source>
        <dbReference type="EMBL" id="CAF2022036.1"/>
    </source>
</evidence>
<protein>
    <recommendedName>
        <fullName evidence="9">G-protein coupled receptors family 1 profile domain-containing protein</fullName>
    </recommendedName>
</protein>
<reference evidence="10" key="1">
    <citation type="submission" date="2021-02" db="EMBL/GenBank/DDBJ databases">
        <authorList>
            <person name="Nowell W R."/>
        </authorList>
    </citation>
    <scope>NUCLEOTIDE SEQUENCE</scope>
</reference>
<evidence type="ECO:0000256" key="5">
    <source>
        <dbReference type="ARBA" id="ARBA00023136"/>
    </source>
</evidence>
<evidence type="ECO:0000256" key="2">
    <source>
        <dbReference type="ARBA" id="ARBA00022692"/>
    </source>
</evidence>
<accession>A0A816MX16</accession>
<dbReference type="PANTHER" id="PTHR24243">
    <property type="entry name" value="G-PROTEIN COUPLED RECEPTOR"/>
    <property type="match status" value="1"/>
</dbReference>
<dbReference type="GO" id="GO:0005886">
    <property type="term" value="C:plasma membrane"/>
    <property type="evidence" value="ECO:0007669"/>
    <property type="project" value="TreeGrafter"/>
</dbReference>
<dbReference type="Proteomes" id="UP000676336">
    <property type="component" value="Unassembled WGS sequence"/>
</dbReference>
<comment type="subcellular location">
    <subcellularLocation>
        <location evidence="1">Membrane</location>
        <topology evidence="1">Multi-pass membrane protein</topology>
    </subcellularLocation>
</comment>
<feature type="transmembrane region" description="Helical" evidence="8">
    <location>
        <begin position="96"/>
        <end position="117"/>
    </location>
</feature>
<evidence type="ECO:0000313" key="11">
    <source>
        <dbReference type="EMBL" id="CAF4095375.1"/>
    </source>
</evidence>
<evidence type="ECO:0000256" key="7">
    <source>
        <dbReference type="ARBA" id="ARBA00023224"/>
    </source>
</evidence>
<comment type="caution">
    <text evidence="10">The sequence shown here is derived from an EMBL/GenBank/DDBJ whole genome shotgun (WGS) entry which is preliminary data.</text>
</comment>
<evidence type="ECO:0000256" key="3">
    <source>
        <dbReference type="ARBA" id="ARBA00022989"/>
    </source>
</evidence>